<evidence type="ECO:0000313" key="1">
    <source>
        <dbReference type="EMBL" id="TWH81600.1"/>
    </source>
</evidence>
<sequence>MNTITKEEAWALLKEYNKDEFHLKHAETVSFVMEYFAKKLGFENETEFWGIVGLLHDLDFEMYPEEHCMKVQEILNEKGIDPKITRAIASHGYGLTPADIKPEHTMEKVLFATDELTGLIGAAALMRPSKSTLDMELKSLKKKYKTPSFAAGCSRDAIQDGANMLGWELDKLLEETLQAMRAYETSLQ</sequence>
<accession>A0A562JEL4</accession>
<reference evidence="1 2" key="1">
    <citation type="submission" date="2019-07" db="EMBL/GenBank/DDBJ databases">
        <title>Genomic Encyclopedia of Type Strains, Phase I: the one thousand microbial genomes (KMG-I) project.</title>
        <authorList>
            <person name="Kyrpides N."/>
        </authorList>
    </citation>
    <scope>NUCLEOTIDE SEQUENCE [LARGE SCALE GENOMIC DNA]</scope>
    <source>
        <strain evidence="1 2">DSM 13558</strain>
    </source>
</reference>
<dbReference type="GO" id="GO:0016787">
    <property type="term" value="F:hydrolase activity"/>
    <property type="evidence" value="ECO:0007669"/>
    <property type="project" value="UniProtKB-KW"/>
</dbReference>
<dbReference type="EMBL" id="VLKH01000003">
    <property type="protein sequence ID" value="TWH81600.1"/>
    <property type="molecule type" value="Genomic_DNA"/>
</dbReference>
<proteinExistence type="predicted"/>
<keyword evidence="1" id="KW-0378">Hydrolase</keyword>
<name>A0A562JEL4_9FIRM</name>
<dbReference type="Proteomes" id="UP000315343">
    <property type="component" value="Unassembled WGS sequence"/>
</dbReference>
<evidence type="ECO:0000313" key="2">
    <source>
        <dbReference type="Proteomes" id="UP000315343"/>
    </source>
</evidence>
<dbReference type="RefSeq" id="WP_145081631.1">
    <property type="nucleotide sequence ID" value="NZ_DAMBUX010000015.1"/>
</dbReference>
<dbReference type="SUPFAM" id="SSF109604">
    <property type="entry name" value="HD-domain/PDEase-like"/>
    <property type="match status" value="1"/>
</dbReference>
<comment type="caution">
    <text evidence="1">The sequence shown here is derived from an EMBL/GenBank/DDBJ whole genome shotgun (WGS) entry which is preliminary data.</text>
</comment>
<dbReference type="PANTHER" id="PTHR38659:SF2">
    <property type="entry name" value="HDIG DOMAIN PROTEIN"/>
    <property type="match status" value="1"/>
</dbReference>
<organism evidence="1 2">
    <name type="scientific">Sedimentibacter saalensis</name>
    <dbReference type="NCBI Taxonomy" id="130788"/>
    <lineage>
        <taxon>Bacteria</taxon>
        <taxon>Bacillati</taxon>
        <taxon>Bacillota</taxon>
        <taxon>Tissierellia</taxon>
        <taxon>Sedimentibacter</taxon>
    </lineage>
</organism>
<dbReference type="PANTHER" id="PTHR38659">
    <property type="entry name" value="METAL-DEPENDENT PHOSPHOHYDROLASE"/>
    <property type="match status" value="1"/>
</dbReference>
<dbReference type="OrthoDB" id="9801160at2"/>
<dbReference type="AlphaFoldDB" id="A0A562JEL4"/>
<keyword evidence="2" id="KW-1185">Reference proteome</keyword>
<gene>
    <name evidence="1" type="ORF">LY60_01354</name>
</gene>
<protein>
    <submittedName>
        <fullName evidence="1">Putative hydrolase (HD superfamily)</fullName>
    </submittedName>
</protein>
<dbReference type="Gene3D" id="1.10.3210.10">
    <property type="entry name" value="Hypothetical protein af1432"/>
    <property type="match status" value="1"/>
</dbReference>